<reference evidence="2 3" key="1">
    <citation type="submission" date="2018-07" db="EMBL/GenBank/DDBJ databases">
        <title>Complete genome sequencing of Ornithinimicrobium sp. AMA3305.</title>
        <authorList>
            <person name="Bae J.-W."/>
        </authorList>
    </citation>
    <scope>NUCLEOTIDE SEQUENCE [LARGE SCALE GENOMIC DNA]</scope>
    <source>
        <strain evidence="2 3">AMA3305</strain>
    </source>
</reference>
<gene>
    <name evidence="2" type="ORF">DV701_11620</name>
</gene>
<name>A0A345NSR6_9MICO</name>
<dbReference type="InterPro" id="IPR002808">
    <property type="entry name" value="AdoCbi_amidolase"/>
</dbReference>
<dbReference type="AlphaFoldDB" id="A0A345NSR6"/>
<dbReference type="PANTHER" id="PTHR35336:SF5">
    <property type="entry name" value="ADENOSYLCOBINAMIDE AMIDOHYDROLASE"/>
    <property type="match status" value="1"/>
</dbReference>
<dbReference type="KEGG" id="orn:DV701_11620"/>
<evidence type="ECO:0000313" key="3">
    <source>
        <dbReference type="Proteomes" id="UP000253790"/>
    </source>
</evidence>
<evidence type="ECO:0008006" key="4">
    <source>
        <dbReference type="Google" id="ProtNLM"/>
    </source>
</evidence>
<dbReference type="OrthoDB" id="5242020at2"/>
<dbReference type="Proteomes" id="UP000253790">
    <property type="component" value="Chromosome"/>
</dbReference>
<feature type="compositionally biased region" description="Low complexity" evidence="1">
    <location>
        <begin position="118"/>
        <end position="131"/>
    </location>
</feature>
<dbReference type="InterPro" id="IPR052209">
    <property type="entry name" value="CbiZ"/>
</dbReference>
<dbReference type="PANTHER" id="PTHR35336">
    <property type="entry name" value="ADENOSYLCOBINAMIDE AMIDOHYDROLASE"/>
    <property type="match status" value="1"/>
</dbReference>
<protein>
    <recommendedName>
        <fullName evidence="4">Adenosylcobinamide amidohydrolase</fullName>
    </recommendedName>
</protein>
<feature type="region of interest" description="Disordered" evidence="1">
    <location>
        <begin position="205"/>
        <end position="228"/>
    </location>
</feature>
<keyword evidence="3" id="KW-1185">Reference proteome</keyword>
<evidence type="ECO:0000313" key="2">
    <source>
        <dbReference type="EMBL" id="AXH98074.1"/>
    </source>
</evidence>
<proteinExistence type="predicted"/>
<sequence>MPDPVLVRAAPGLLPTGPAHRGVLVWRPPTPPTALSSAAVGGGLTRPAWVVNVGVDKGFARTDLAAYVAELAASLGLEGEGCALLTAADVAQVQASRSGGVLAWATVGVTRPTWAVRPEGSGSSEGAEPSEVALHAGGPDDRQPPPPGTINLVVSLPVPLSTSALVQAVGTATEAKAQALLEAGVPGTGTASDAVVVTCPGLAGRRPSAPEVGPARSGEGPALSEEGPEGPVAFAGVRSPWGEHIARAVREAVAAGLAAHPWPPDDGDPGELGVVW</sequence>
<accession>A0A345NSR6</accession>
<evidence type="ECO:0000256" key="1">
    <source>
        <dbReference type="SAM" id="MobiDB-lite"/>
    </source>
</evidence>
<organism evidence="2 3">
    <name type="scientific">Ornithinimicrobium avium</name>
    <dbReference type="NCBI Taxonomy" id="2283195"/>
    <lineage>
        <taxon>Bacteria</taxon>
        <taxon>Bacillati</taxon>
        <taxon>Actinomycetota</taxon>
        <taxon>Actinomycetes</taxon>
        <taxon>Micrococcales</taxon>
        <taxon>Ornithinimicrobiaceae</taxon>
        <taxon>Ornithinimicrobium</taxon>
    </lineage>
</organism>
<feature type="region of interest" description="Disordered" evidence="1">
    <location>
        <begin position="115"/>
        <end position="150"/>
    </location>
</feature>
<dbReference type="EMBL" id="CP031229">
    <property type="protein sequence ID" value="AXH98074.1"/>
    <property type="molecule type" value="Genomic_DNA"/>
</dbReference>
<dbReference type="Pfam" id="PF01955">
    <property type="entry name" value="CbiZ"/>
    <property type="match status" value="1"/>
</dbReference>